<keyword evidence="1" id="KW-1133">Transmembrane helix</keyword>
<protein>
    <submittedName>
        <fullName evidence="2">Uncharacterized protein</fullName>
    </submittedName>
</protein>
<evidence type="ECO:0000313" key="2">
    <source>
        <dbReference type="EMBL" id="MCA9385444.1"/>
    </source>
</evidence>
<organism evidence="2 3">
    <name type="scientific">Candidatus Dojkabacteria bacterium</name>
    <dbReference type="NCBI Taxonomy" id="2099670"/>
    <lineage>
        <taxon>Bacteria</taxon>
        <taxon>Candidatus Dojkabacteria</taxon>
    </lineage>
</organism>
<reference evidence="2" key="2">
    <citation type="journal article" date="2021" name="Microbiome">
        <title>Successional dynamics and alternative stable states in a saline activated sludge microbial community over 9 years.</title>
        <authorList>
            <person name="Wang Y."/>
            <person name="Ye J."/>
            <person name="Ju F."/>
            <person name="Liu L."/>
            <person name="Boyd J.A."/>
            <person name="Deng Y."/>
            <person name="Parks D.H."/>
            <person name="Jiang X."/>
            <person name="Yin X."/>
            <person name="Woodcroft B.J."/>
            <person name="Tyson G.W."/>
            <person name="Hugenholtz P."/>
            <person name="Polz M.F."/>
            <person name="Zhang T."/>
        </authorList>
    </citation>
    <scope>NUCLEOTIDE SEQUENCE</scope>
    <source>
        <strain evidence="2">HKST-UBA11</strain>
    </source>
</reference>
<proteinExistence type="predicted"/>
<sequence length="232" mass="26282">MTNIHWKVFLIKFGYNDFKSYFTINLIMNIRSLVITMFLGMISVFTSSFVLAQTEFNPEPYFSAELGPRFPGAREDHDVISASFSNKPAECPYWTWNSYTASDPVVTVYQYYLQTLQQEPVEGYTIVENDYQAHGNELYQASGTIMLQSDNNPNGIRLYQIQGVCQREEEGCETAIAISDCSEDPNGSLTRSPFTNVTQVLPPFVRDNLIAIGISILIVMILTPVIIKKRIT</sequence>
<reference evidence="2" key="1">
    <citation type="submission" date="2020-04" db="EMBL/GenBank/DDBJ databases">
        <authorList>
            <person name="Zhang T."/>
        </authorList>
    </citation>
    <scope>NUCLEOTIDE SEQUENCE</scope>
    <source>
        <strain evidence="2">HKST-UBA11</strain>
    </source>
</reference>
<dbReference type="AlphaFoldDB" id="A0A955L7K7"/>
<evidence type="ECO:0000256" key="1">
    <source>
        <dbReference type="SAM" id="Phobius"/>
    </source>
</evidence>
<dbReference type="Proteomes" id="UP000754563">
    <property type="component" value="Unassembled WGS sequence"/>
</dbReference>
<dbReference type="EMBL" id="JAGQLH010000020">
    <property type="protein sequence ID" value="MCA9385444.1"/>
    <property type="molecule type" value="Genomic_DNA"/>
</dbReference>
<feature type="transmembrane region" description="Helical" evidence="1">
    <location>
        <begin position="209"/>
        <end position="227"/>
    </location>
</feature>
<comment type="caution">
    <text evidence="2">The sequence shown here is derived from an EMBL/GenBank/DDBJ whole genome shotgun (WGS) entry which is preliminary data.</text>
</comment>
<keyword evidence="1" id="KW-0812">Transmembrane</keyword>
<name>A0A955L7K7_9BACT</name>
<gene>
    <name evidence="2" type="ORF">KC717_02225</name>
</gene>
<accession>A0A955L7K7</accession>
<keyword evidence="1" id="KW-0472">Membrane</keyword>
<evidence type="ECO:0000313" key="3">
    <source>
        <dbReference type="Proteomes" id="UP000754563"/>
    </source>
</evidence>